<name>A0A072TQL7_MEDTR</name>
<feature type="domain" description="Replication protein A 70 kDa DNA-binding subunit B/D first OB fold" evidence="1">
    <location>
        <begin position="2"/>
        <end position="53"/>
    </location>
</feature>
<keyword evidence="4" id="KW-1185">Reference proteome</keyword>
<dbReference type="HOGENOM" id="CLU_023486_0_1_1"/>
<dbReference type="AlphaFoldDB" id="A0A072TQL7"/>
<protein>
    <submittedName>
        <fullName evidence="2">DUF223 domain protein</fullName>
    </submittedName>
</protein>
<dbReference type="InterPro" id="IPR012340">
    <property type="entry name" value="NA-bd_OB-fold"/>
</dbReference>
<dbReference type="EnsemblPlants" id="KEH19496">
    <property type="protein sequence ID" value="KEH19496"/>
    <property type="gene ID" value="MTR_8g461360"/>
</dbReference>
<dbReference type="InterPro" id="IPR003871">
    <property type="entry name" value="RFA1B/D_OB_1st"/>
</dbReference>
<reference evidence="2 4" key="2">
    <citation type="journal article" date="2014" name="BMC Genomics">
        <title>An improved genome release (version Mt4.0) for the model legume Medicago truncatula.</title>
        <authorList>
            <person name="Tang H."/>
            <person name="Krishnakumar V."/>
            <person name="Bidwell S."/>
            <person name="Rosen B."/>
            <person name="Chan A."/>
            <person name="Zhou S."/>
            <person name="Gentzbittel L."/>
            <person name="Childs K.L."/>
            <person name="Yandell M."/>
            <person name="Gundlach H."/>
            <person name="Mayer K.F."/>
            <person name="Schwartz D.C."/>
            <person name="Town C.D."/>
        </authorList>
    </citation>
    <scope>GENOME REANNOTATION</scope>
    <source>
        <strain evidence="2">A17</strain>
        <strain evidence="3 4">cv. Jemalong A17</strain>
    </source>
</reference>
<sequence length="222" mass="25415">MRRTLIYKFEKDPHEGKVYSMSNFGVAVNLGSYRTTKHEYKLNFQFNTKVKLCDKNGVPSDIYLIANLIDVFNSEYDTDYLVNVMSMLTGVGMQREYERNGAKTKMVAMELDYDGFKFKVTLFGQYTEELDVFVAAGEIEKVVVVVLLAKVKIWQAAHDLKKRCLYATLILKFTTILDLLIFICSDNIKMVGKNEVPSSGITILQDPSRVTDEEDFLQVTPR</sequence>
<dbReference type="Proteomes" id="UP000002051">
    <property type="component" value="Chromosome 8"/>
</dbReference>
<evidence type="ECO:0000259" key="1">
    <source>
        <dbReference type="Pfam" id="PF02721"/>
    </source>
</evidence>
<reference evidence="2 4" key="1">
    <citation type="journal article" date="2011" name="Nature">
        <title>The Medicago genome provides insight into the evolution of rhizobial symbioses.</title>
        <authorList>
            <person name="Young N.D."/>
            <person name="Debelle F."/>
            <person name="Oldroyd G.E."/>
            <person name="Geurts R."/>
            <person name="Cannon S.B."/>
            <person name="Udvardi M.K."/>
            <person name="Benedito V.A."/>
            <person name="Mayer K.F."/>
            <person name="Gouzy J."/>
            <person name="Schoof H."/>
            <person name="Van de Peer Y."/>
            <person name="Proost S."/>
            <person name="Cook D.R."/>
            <person name="Meyers B.C."/>
            <person name="Spannagl M."/>
            <person name="Cheung F."/>
            <person name="De Mita S."/>
            <person name="Krishnakumar V."/>
            <person name="Gundlach H."/>
            <person name="Zhou S."/>
            <person name="Mudge J."/>
            <person name="Bharti A.K."/>
            <person name="Murray J.D."/>
            <person name="Naoumkina M.A."/>
            <person name="Rosen B."/>
            <person name="Silverstein K.A."/>
            <person name="Tang H."/>
            <person name="Rombauts S."/>
            <person name="Zhao P.X."/>
            <person name="Zhou P."/>
            <person name="Barbe V."/>
            <person name="Bardou P."/>
            <person name="Bechner M."/>
            <person name="Bellec A."/>
            <person name="Berger A."/>
            <person name="Berges H."/>
            <person name="Bidwell S."/>
            <person name="Bisseling T."/>
            <person name="Choisne N."/>
            <person name="Couloux A."/>
            <person name="Denny R."/>
            <person name="Deshpande S."/>
            <person name="Dai X."/>
            <person name="Doyle J.J."/>
            <person name="Dudez A.M."/>
            <person name="Farmer A.D."/>
            <person name="Fouteau S."/>
            <person name="Franken C."/>
            <person name="Gibelin C."/>
            <person name="Gish J."/>
            <person name="Goldstein S."/>
            <person name="Gonzalez A.J."/>
            <person name="Green P.J."/>
            <person name="Hallab A."/>
            <person name="Hartog M."/>
            <person name="Hua A."/>
            <person name="Humphray S.J."/>
            <person name="Jeong D.H."/>
            <person name="Jing Y."/>
            <person name="Jocker A."/>
            <person name="Kenton S.M."/>
            <person name="Kim D.J."/>
            <person name="Klee K."/>
            <person name="Lai H."/>
            <person name="Lang C."/>
            <person name="Lin S."/>
            <person name="Macmil S.L."/>
            <person name="Magdelenat G."/>
            <person name="Matthews L."/>
            <person name="McCorrison J."/>
            <person name="Monaghan E.L."/>
            <person name="Mun J.H."/>
            <person name="Najar F.Z."/>
            <person name="Nicholson C."/>
            <person name="Noirot C."/>
            <person name="O'Bleness M."/>
            <person name="Paule C.R."/>
            <person name="Poulain J."/>
            <person name="Prion F."/>
            <person name="Qin B."/>
            <person name="Qu C."/>
            <person name="Retzel E.F."/>
            <person name="Riddle C."/>
            <person name="Sallet E."/>
            <person name="Samain S."/>
            <person name="Samson N."/>
            <person name="Sanders I."/>
            <person name="Saurat O."/>
            <person name="Scarpelli C."/>
            <person name="Schiex T."/>
            <person name="Segurens B."/>
            <person name="Severin A.J."/>
            <person name="Sherrier D.J."/>
            <person name="Shi R."/>
            <person name="Sims S."/>
            <person name="Singer S.R."/>
            <person name="Sinharoy S."/>
            <person name="Sterck L."/>
            <person name="Viollet A."/>
            <person name="Wang B.B."/>
            <person name="Wang K."/>
            <person name="Wang M."/>
            <person name="Wang X."/>
            <person name="Warfsmann J."/>
            <person name="Weissenbach J."/>
            <person name="White D.D."/>
            <person name="White J.D."/>
            <person name="Wiley G.B."/>
            <person name="Wincker P."/>
            <person name="Xing Y."/>
            <person name="Yang L."/>
            <person name="Yao Z."/>
            <person name="Ying F."/>
            <person name="Zhai J."/>
            <person name="Zhou L."/>
            <person name="Zuber A."/>
            <person name="Denarie J."/>
            <person name="Dixon R.A."/>
            <person name="May G.D."/>
            <person name="Schwartz D.C."/>
            <person name="Rogers J."/>
            <person name="Quetier F."/>
            <person name="Town C.D."/>
            <person name="Roe B.A."/>
        </authorList>
    </citation>
    <scope>NUCLEOTIDE SEQUENCE [LARGE SCALE GENOMIC DNA]</scope>
    <source>
        <strain evidence="2">A17</strain>
        <strain evidence="3 4">cv. Jemalong A17</strain>
    </source>
</reference>
<evidence type="ECO:0000313" key="3">
    <source>
        <dbReference type="EnsemblPlants" id="KEH19496"/>
    </source>
</evidence>
<organism evidence="2 4">
    <name type="scientific">Medicago truncatula</name>
    <name type="common">Barrel medic</name>
    <name type="synonym">Medicago tribuloides</name>
    <dbReference type="NCBI Taxonomy" id="3880"/>
    <lineage>
        <taxon>Eukaryota</taxon>
        <taxon>Viridiplantae</taxon>
        <taxon>Streptophyta</taxon>
        <taxon>Embryophyta</taxon>
        <taxon>Tracheophyta</taxon>
        <taxon>Spermatophyta</taxon>
        <taxon>Magnoliopsida</taxon>
        <taxon>eudicotyledons</taxon>
        <taxon>Gunneridae</taxon>
        <taxon>Pentapetalae</taxon>
        <taxon>rosids</taxon>
        <taxon>fabids</taxon>
        <taxon>Fabales</taxon>
        <taxon>Fabaceae</taxon>
        <taxon>Papilionoideae</taxon>
        <taxon>50 kb inversion clade</taxon>
        <taxon>NPAAA clade</taxon>
        <taxon>Hologalegina</taxon>
        <taxon>IRL clade</taxon>
        <taxon>Trifolieae</taxon>
        <taxon>Medicago</taxon>
    </lineage>
</organism>
<dbReference type="SUPFAM" id="SSF50249">
    <property type="entry name" value="Nucleic acid-binding proteins"/>
    <property type="match status" value="1"/>
</dbReference>
<proteinExistence type="predicted"/>
<dbReference type="EMBL" id="CM001224">
    <property type="protein sequence ID" value="KEH19496.1"/>
    <property type="molecule type" value="Genomic_DNA"/>
</dbReference>
<evidence type="ECO:0000313" key="2">
    <source>
        <dbReference type="EMBL" id="KEH19496.1"/>
    </source>
</evidence>
<dbReference type="STRING" id="3880.A0A072TQL7"/>
<reference evidence="3" key="3">
    <citation type="submission" date="2015-04" db="UniProtKB">
        <authorList>
            <consortium name="EnsemblPlants"/>
        </authorList>
    </citation>
    <scope>IDENTIFICATION</scope>
    <source>
        <strain evidence="3">cv. Jemalong A17</strain>
    </source>
</reference>
<dbReference type="Gene3D" id="2.40.50.140">
    <property type="entry name" value="Nucleic acid-binding proteins"/>
    <property type="match status" value="2"/>
</dbReference>
<accession>A0A072TQL7</accession>
<evidence type="ECO:0000313" key="4">
    <source>
        <dbReference type="Proteomes" id="UP000002051"/>
    </source>
</evidence>
<gene>
    <name evidence="2" type="ordered locus">MTR_8g461360</name>
</gene>
<dbReference type="Pfam" id="PF02721">
    <property type="entry name" value="DUF223"/>
    <property type="match status" value="1"/>
</dbReference>